<name>A0A5S4EHI9_9PROT</name>
<reference evidence="1 2" key="1">
    <citation type="submission" date="2019-04" db="EMBL/GenBank/DDBJ databases">
        <title>A novel phosphate-accumulating bacterium identified in bioreactor for phosphate removal from wastewater.</title>
        <authorList>
            <person name="Kotlyarov R.Y."/>
            <person name="Beletsky A.V."/>
            <person name="Kallistova A.Y."/>
            <person name="Dorofeev A.G."/>
            <person name="Nikolaev Y.Y."/>
            <person name="Pimenov N.V."/>
            <person name="Ravin N.V."/>
            <person name="Mardanov A.V."/>
        </authorList>
    </citation>
    <scope>NUCLEOTIDE SEQUENCE [LARGE SCALE GENOMIC DNA]</scope>
    <source>
        <strain evidence="1 2">Bin19</strain>
    </source>
</reference>
<dbReference type="EMBL" id="SWAD01000173">
    <property type="protein sequence ID" value="TMQ74635.1"/>
    <property type="molecule type" value="Genomic_DNA"/>
</dbReference>
<organism evidence="1 2">
    <name type="scientific">Candidatus Accumulibacter phosphatis</name>
    <dbReference type="NCBI Taxonomy" id="327160"/>
    <lineage>
        <taxon>Bacteria</taxon>
        <taxon>Pseudomonadati</taxon>
        <taxon>Pseudomonadota</taxon>
        <taxon>Betaproteobacteria</taxon>
        <taxon>Candidatus Accumulibacter</taxon>
    </lineage>
</organism>
<protein>
    <submittedName>
        <fullName evidence="1">Uncharacterized protein</fullName>
    </submittedName>
</protein>
<keyword evidence="2" id="KW-1185">Reference proteome</keyword>
<gene>
    <name evidence="1" type="ORF">ACCUM_3816</name>
</gene>
<comment type="caution">
    <text evidence="1">The sequence shown here is derived from an EMBL/GenBank/DDBJ whole genome shotgun (WGS) entry which is preliminary data.</text>
</comment>
<accession>A0A5S4EHI9</accession>
<dbReference type="AlphaFoldDB" id="A0A5S4EHI9"/>
<evidence type="ECO:0000313" key="2">
    <source>
        <dbReference type="Proteomes" id="UP000306324"/>
    </source>
</evidence>
<proteinExistence type="predicted"/>
<sequence length="49" mass="5273">MQGNFTISSACSGSSADLLQITNLYLQTTSELRQSSLEGSIHAAQHMLM</sequence>
<dbReference type="Proteomes" id="UP000306324">
    <property type="component" value="Unassembled WGS sequence"/>
</dbReference>
<evidence type="ECO:0000313" key="1">
    <source>
        <dbReference type="EMBL" id="TMQ74635.1"/>
    </source>
</evidence>